<dbReference type="Pfam" id="PF12833">
    <property type="entry name" value="HTH_18"/>
    <property type="match status" value="1"/>
</dbReference>
<keyword evidence="2" id="KW-0805">Transcription regulation</keyword>
<dbReference type="Gene3D" id="1.10.10.60">
    <property type="entry name" value="Homeodomain-like"/>
    <property type="match status" value="2"/>
</dbReference>
<keyword evidence="3" id="KW-0238">DNA-binding</keyword>
<evidence type="ECO:0000259" key="7">
    <source>
        <dbReference type="PROSITE" id="PS01124"/>
    </source>
</evidence>
<evidence type="ECO:0000256" key="2">
    <source>
        <dbReference type="ARBA" id="ARBA00023015"/>
    </source>
</evidence>
<dbReference type="InterPro" id="IPR018060">
    <property type="entry name" value="HTH_AraC"/>
</dbReference>
<dbReference type="PRINTS" id="PR00032">
    <property type="entry name" value="HTHARAC"/>
</dbReference>
<evidence type="ECO:0000313" key="10">
    <source>
        <dbReference type="Proteomes" id="UP000095003"/>
    </source>
</evidence>
<comment type="caution">
    <text evidence="9">The sequence shown here is derived from an EMBL/GenBank/DDBJ whole genome shotgun (WGS) entry which is preliminary data.</text>
</comment>
<evidence type="ECO:0000256" key="4">
    <source>
        <dbReference type="ARBA" id="ARBA00023163"/>
    </source>
</evidence>
<accession>A0A1E3ATT4</accession>
<dbReference type="SMART" id="SM00342">
    <property type="entry name" value="HTH_ARAC"/>
    <property type="match status" value="1"/>
</dbReference>
<dbReference type="InterPro" id="IPR009057">
    <property type="entry name" value="Homeodomain-like_sf"/>
</dbReference>
<comment type="function">
    <text evidence="5">May play the central regulatory role in sporulation. It may be an element of the effector pathway responsible for the activation of sporulation genes in response to nutritional stress. Spo0A may act in concert with spo0H (a sigma factor) to control the expression of some genes that are critical to the sporulation process.</text>
</comment>
<dbReference type="PATRIC" id="fig|1432052.3.peg.2987"/>
<proteinExistence type="predicted"/>
<feature type="modified residue" description="4-aspartylphosphate" evidence="6">
    <location>
        <position position="55"/>
    </location>
</feature>
<protein>
    <recommendedName>
        <fullName evidence="1">Stage 0 sporulation protein A homolog</fullName>
    </recommendedName>
</protein>
<dbReference type="GeneID" id="93303960"/>
<dbReference type="InterPro" id="IPR011006">
    <property type="entry name" value="CheY-like_superfamily"/>
</dbReference>
<dbReference type="EMBL" id="MCGI01000002">
    <property type="protein sequence ID" value="ODM12089.1"/>
    <property type="molecule type" value="Genomic_DNA"/>
</dbReference>
<dbReference type="RefSeq" id="WP_009253255.1">
    <property type="nucleotide sequence ID" value="NZ_CABMHK010000090.1"/>
</dbReference>
<dbReference type="PROSITE" id="PS50110">
    <property type="entry name" value="RESPONSE_REGULATORY"/>
    <property type="match status" value="1"/>
</dbReference>
<evidence type="ECO:0000256" key="6">
    <source>
        <dbReference type="PROSITE-ProRule" id="PRU00169"/>
    </source>
</evidence>
<dbReference type="Pfam" id="PF00072">
    <property type="entry name" value="Response_reg"/>
    <property type="match status" value="1"/>
</dbReference>
<evidence type="ECO:0000256" key="3">
    <source>
        <dbReference type="ARBA" id="ARBA00023125"/>
    </source>
</evidence>
<dbReference type="Proteomes" id="UP000095003">
    <property type="component" value="Unassembled WGS sequence"/>
</dbReference>
<evidence type="ECO:0000313" key="9">
    <source>
        <dbReference type="EMBL" id="ODM12089.1"/>
    </source>
</evidence>
<evidence type="ECO:0000259" key="8">
    <source>
        <dbReference type="PROSITE" id="PS50110"/>
    </source>
</evidence>
<keyword evidence="4" id="KW-0804">Transcription</keyword>
<gene>
    <name evidence="9" type="ORF">BEH84_02704</name>
</gene>
<name>A0A1E3ATT4_9FIRM</name>
<dbReference type="PANTHER" id="PTHR43280">
    <property type="entry name" value="ARAC-FAMILY TRANSCRIPTIONAL REGULATOR"/>
    <property type="match status" value="1"/>
</dbReference>
<evidence type="ECO:0000256" key="5">
    <source>
        <dbReference type="ARBA" id="ARBA00024867"/>
    </source>
</evidence>
<dbReference type="GO" id="GO:0000160">
    <property type="term" value="P:phosphorelay signal transduction system"/>
    <property type="evidence" value="ECO:0007669"/>
    <property type="project" value="InterPro"/>
</dbReference>
<dbReference type="CDD" id="cd17536">
    <property type="entry name" value="REC_YesN-like"/>
    <property type="match status" value="1"/>
</dbReference>
<reference evidence="9 10" key="1">
    <citation type="submission" date="2016-07" db="EMBL/GenBank/DDBJ databases">
        <title>Characterization of isolates of Eisenbergiella tayi derived from blood cultures, using whole genome sequencing.</title>
        <authorList>
            <person name="Burdz T."/>
            <person name="Wiebe D."/>
            <person name="Huynh C."/>
            <person name="Bernard K."/>
        </authorList>
    </citation>
    <scope>NUCLEOTIDE SEQUENCE [LARGE SCALE GENOMIC DNA]</scope>
    <source>
        <strain evidence="9 10">NML 120489</strain>
    </source>
</reference>
<dbReference type="Gene3D" id="3.40.50.2300">
    <property type="match status" value="1"/>
</dbReference>
<dbReference type="SMART" id="SM00448">
    <property type="entry name" value="REC"/>
    <property type="match status" value="1"/>
</dbReference>
<dbReference type="AlphaFoldDB" id="A0A1E3ATT4"/>
<sequence>MIKLLIVEDELITRRGLMRHIPWKKIGVDMVETAESADEAFGICARWQPDIVLSDIKMRGMDGIEMCRQLRSLLPDCQIIFVSSYSYKEYLKAAIELGAIQYVEKPVVPEELIGAVEKGIERIEQIRAQKDLQESYTESLDFLKKEVLFSLLSTPGDVDKLECQLRKSGLWTGTDTRMRIGIVKLAGTVSEGREFLNTYREALHELMEPAHFYCSADFHDKRTLILLITEARERLERDSGLIRSLCALAEESKGEFRHFLALGRMVGEPQQLYASYESACQSASSLSYKGFSSCAFSEEVAQDRHFELDREREEAFVNALSRRDKEEAGRILKDIYDDLTDQKAALNSSVKNMYFLLYNHVLRLEKELLSTGKEQKENNRFWDNAQTLQELHTFLAARAMEAIEEREKEGSGGNAVIFQVIEVMKQKYPDKNLCIKDLADAVYLTPSYLSGLFKRRTGTTINQYLTNLRIEQAKLLLRDNSLKLYHVADRVGYEDAAYFARIFKNQTGMTPSEYRENKSR</sequence>
<dbReference type="InterPro" id="IPR020449">
    <property type="entry name" value="Tscrpt_reg_AraC-type_HTH"/>
</dbReference>
<dbReference type="InterPro" id="IPR001789">
    <property type="entry name" value="Sig_transdc_resp-reg_receiver"/>
</dbReference>
<feature type="domain" description="Response regulatory" evidence="8">
    <location>
        <begin position="3"/>
        <end position="120"/>
    </location>
</feature>
<dbReference type="SUPFAM" id="SSF46689">
    <property type="entry name" value="Homeodomain-like"/>
    <property type="match status" value="2"/>
</dbReference>
<dbReference type="PROSITE" id="PS01124">
    <property type="entry name" value="HTH_ARAC_FAMILY_2"/>
    <property type="match status" value="1"/>
</dbReference>
<evidence type="ECO:0000256" key="1">
    <source>
        <dbReference type="ARBA" id="ARBA00018672"/>
    </source>
</evidence>
<keyword evidence="6" id="KW-0597">Phosphoprotein</keyword>
<dbReference type="PANTHER" id="PTHR43280:SF2">
    <property type="entry name" value="HTH-TYPE TRANSCRIPTIONAL REGULATOR EXSA"/>
    <property type="match status" value="1"/>
</dbReference>
<dbReference type="SUPFAM" id="SSF52172">
    <property type="entry name" value="CheY-like"/>
    <property type="match status" value="1"/>
</dbReference>
<feature type="domain" description="HTH araC/xylS-type" evidence="7">
    <location>
        <begin position="418"/>
        <end position="517"/>
    </location>
</feature>
<dbReference type="GO" id="GO:0003700">
    <property type="term" value="F:DNA-binding transcription factor activity"/>
    <property type="evidence" value="ECO:0007669"/>
    <property type="project" value="InterPro"/>
</dbReference>
<dbReference type="GO" id="GO:0043565">
    <property type="term" value="F:sequence-specific DNA binding"/>
    <property type="evidence" value="ECO:0007669"/>
    <property type="project" value="InterPro"/>
</dbReference>
<organism evidence="9 10">
    <name type="scientific">Eisenbergiella tayi</name>
    <dbReference type="NCBI Taxonomy" id="1432052"/>
    <lineage>
        <taxon>Bacteria</taxon>
        <taxon>Bacillati</taxon>
        <taxon>Bacillota</taxon>
        <taxon>Clostridia</taxon>
        <taxon>Lachnospirales</taxon>
        <taxon>Lachnospiraceae</taxon>
        <taxon>Eisenbergiella</taxon>
    </lineage>
</organism>